<feature type="domain" description="N-acetyltransferase" evidence="1">
    <location>
        <begin position="109"/>
        <end position="191"/>
    </location>
</feature>
<dbReference type="Proteomes" id="UP000279089">
    <property type="component" value="Unassembled WGS sequence"/>
</dbReference>
<name>A0A3N4MHK5_9BACT</name>
<dbReference type="Pfam" id="PF13508">
    <property type="entry name" value="Acetyltransf_7"/>
    <property type="match status" value="1"/>
</dbReference>
<gene>
    <name evidence="2" type="ORF">EG028_09450</name>
</gene>
<dbReference type="AlphaFoldDB" id="A0A3N4MHK5"/>
<dbReference type="PROSITE" id="PS51186">
    <property type="entry name" value="GNAT"/>
    <property type="match status" value="1"/>
</dbReference>
<evidence type="ECO:0000313" key="2">
    <source>
        <dbReference type="EMBL" id="RPD41526.1"/>
    </source>
</evidence>
<comment type="caution">
    <text evidence="2">The sequence shown here is derived from an EMBL/GenBank/DDBJ whole genome shotgun (WGS) entry which is preliminary data.</text>
</comment>
<evidence type="ECO:0000259" key="1">
    <source>
        <dbReference type="PROSITE" id="PS51186"/>
    </source>
</evidence>
<keyword evidence="3" id="KW-1185">Reference proteome</keyword>
<dbReference type="PANTHER" id="PTHR42791:SF1">
    <property type="entry name" value="N-ACETYLTRANSFERASE DOMAIN-CONTAINING PROTEIN"/>
    <property type="match status" value="1"/>
</dbReference>
<dbReference type="InterPro" id="IPR016181">
    <property type="entry name" value="Acyl_CoA_acyltransferase"/>
</dbReference>
<dbReference type="Gene3D" id="3.40.630.30">
    <property type="match status" value="1"/>
</dbReference>
<keyword evidence="2" id="KW-0808">Transferase</keyword>
<dbReference type="CDD" id="cd04301">
    <property type="entry name" value="NAT_SF"/>
    <property type="match status" value="1"/>
</dbReference>
<proteinExistence type="predicted"/>
<reference evidence="3" key="1">
    <citation type="submission" date="2018-11" db="EMBL/GenBank/DDBJ databases">
        <title>Chitinophaga lutea sp.nov., isolate from arsenic contaminated soil.</title>
        <authorList>
            <person name="Zong Y."/>
        </authorList>
    </citation>
    <scope>NUCLEOTIDE SEQUENCE [LARGE SCALE GENOMIC DNA]</scope>
    <source>
        <strain evidence="3">YLT18</strain>
    </source>
</reference>
<dbReference type="OrthoDB" id="1452841at2"/>
<dbReference type="RefSeq" id="WP_120516173.1">
    <property type="nucleotide sequence ID" value="NZ_QXZY01000005.1"/>
</dbReference>
<evidence type="ECO:0000313" key="3">
    <source>
        <dbReference type="Proteomes" id="UP000279089"/>
    </source>
</evidence>
<sequence>MIIKTAMAPDQAGAIGVLTLAFSTDPMARWSLPDPAKYLAAFPSIAKAFGGSAFGKGTAYIADGFTGVALWLPPGAKSDEEALKQLFDKNTDDRIKEDMEVIFEKMEKFHPTEPHWYLPMIGVDPAHQGSGTGSALMTEALMAVDRDGSIAYLESSNPRNISLYERHGFEVIGEIQSGSSPVLRPMLRKAR</sequence>
<dbReference type="InterPro" id="IPR052523">
    <property type="entry name" value="Trichothecene_AcTrans"/>
</dbReference>
<organism evidence="2 3">
    <name type="scientific">Chitinophaga barathri</name>
    <dbReference type="NCBI Taxonomy" id="1647451"/>
    <lineage>
        <taxon>Bacteria</taxon>
        <taxon>Pseudomonadati</taxon>
        <taxon>Bacteroidota</taxon>
        <taxon>Chitinophagia</taxon>
        <taxon>Chitinophagales</taxon>
        <taxon>Chitinophagaceae</taxon>
        <taxon>Chitinophaga</taxon>
    </lineage>
</organism>
<protein>
    <submittedName>
        <fullName evidence="2">N-acetyltransferase</fullName>
    </submittedName>
</protein>
<dbReference type="InterPro" id="IPR000182">
    <property type="entry name" value="GNAT_dom"/>
</dbReference>
<dbReference type="SUPFAM" id="SSF55729">
    <property type="entry name" value="Acyl-CoA N-acyltransferases (Nat)"/>
    <property type="match status" value="1"/>
</dbReference>
<dbReference type="EMBL" id="RMBX01000004">
    <property type="protein sequence ID" value="RPD41526.1"/>
    <property type="molecule type" value="Genomic_DNA"/>
</dbReference>
<accession>A0A3N4MHK5</accession>
<dbReference type="GO" id="GO:0016747">
    <property type="term" value="F:acyltransferase activity, transferring groups other than amino-acyl groups"/>
    <property type="evidence" value="ECO:0007669"/>
    <property type="project" value="InterPro"/>
</dbReference>
<dbReference type="PANTHER" id="PTHR42791">
    <property type="entry name" value="GNAT FAMILY ACETYLTRANSFERASE"/>
    <property type="match status" value="1"/>
</dbReference>